<dbReference type="EMBL" id="PISD01000023">
    <property type="protein sequence ID" value="PKG28835.1"/>
    <property type="molecule type" value="Genomic_DNA"/>
</dbReference>
<keyword evidence="2 5" id="KW-0812">Transmembrane</keyword>
<reference evidence="7 8" key="1">
    <citation type="journal article" date="2010" name="Int. J. Syst. Evol. Microbiol.">
        <title>Bacillus horneckiae sp. nov., isolated from a spacecraft-assembly clean room.</title>
        <authorList>
            <person name="Vaishampayan P."/>
            <person name="Probst A."/>
            <person name="Krishnamurthi S."/>
            <person name="Ghosh S."/>
            <person name="Osman S."/>
            <person name="McDowall A."/>
            <person name="Ruckmani A."/>
            <person name="Mayilraj S."/>
            <person name="Venkateswaran K."/>
        </authorList>
    </citation>
    <scope>NUCLEOTIDE SEQUENCE [LARGE SCALE GENOMIC DNA]</scope>
    <source>
        <strain evidence="8">1PO1SC</strain>
    </source>
</reference>
<keyword evidence="8" id="KW-1185">Reference proteome</keyword>
<evidence type="ECO:0000259" key="6">
    <source>
        <dbReference type="Pfam" id="PF12698"/>
    </source>
</evidence>
<keyword evidence="4 5" id="KW-0472">Membrane</keyword>
<comment type="subcellular location">
    <subcellularLocation>
        <location evidence="1">Membrane</location>
        <topology evidence="1">Multi-pass membrane protein</topology>
    </subcellularLocation>
</comment>
<dbReference type="AlphaFoldDB" id="A0A2N0ZH48"/>
<feature type="transmembrane region" description="Helical" evidence="5">
    <location>
        <begin position="21"/>
        <end position="39"/>
    </location>
</feature>
<evidence type="ECO:0000313" key="7">
    <source>
        <dbReference type="EMBL" id="PKG28835.1"/>
    </source>
</evidence>
<dbReference type="InterPro" id="IPR013525">
    <property type="entry name" value="ABC2_TM"/>
</dbReference>
<evidence type="ECO:0000256" key="3">
    <source>
        <dbReference type="ARBA" id="ARBA00022989"/>
    </source>
</evidence>
<dbReference type="Proteomes" id="UP000233343">
    <property type="component" value="Unassembled WGS sequence"/>
</dbReference>
<feature type="transmembrane region" description="Helical" evidence="5">
    <location>
        <begin position="207"/>
        <end position="229"/>
    </location>
</feature>
<evidence type="ECO:0000313" key="8">
    <source>
        <dbReference type="Proteomes" id="UP000233343"/>
    </source>
</evidence>
<evidence type="ECO:0000256" key="5">
    <source>
        <dbReference type="SAM" id="Phobius"/>
    </source>
</evidence>
<organism evidence="7 8">
    <name type="scientific">Cytobacillus horneckiae</name>
    <dbReference type="NCBI Taxonomy" id="549687"/>
    <lineage>
        <taxon>Bacteria</taxon>
        <taxon>Bacillati</taxon>
        <taxon>Bacillota</taxon>
        <taxon>Bacilli</taxon>
        <taxon>Bacillales</taxon>
        <taxon>Bacillaceae</taxon>
        <taxon>Cytobacillus</taxon>
    </lineage>
</organism>
<sequence>MNMSIKRLMAIFNKDYKDLSRNLYVSFTVVVPLFLAAFMGRQGNIALEQQYMVYNLTLCLVTAYIQCALIAEEKEKNTLRNLMLSPASTMEILAGKGLLSFATTLLVLGLSAFFLDYMPKDLIVVTAAMVLSAIFYIGLGTALGLMTKSAMEASVIIMPFVFVFSFGTSLSFFADKYPFLHAADYLPNAQLLLLAKEVELGAGFADVWSNLGIIAIWVVVMTAITVAIYRKRMVD</sequence>
<dbReference type="PANTHER" id="PTHR43471">
    <property type="entry name" value="ABC TRANSPORTER PERMEASE"/>
    <property type="match status" value="1"/>
</dbReference>
<evidence type="ECO:0000256" key="4">
    <source>
        <dbReference type="ARBA" id="ARBA00023136"/>
    </source>
</evidence>
<evidence type="ECO:0000256" key="2">
    <source>
        <dbReference type="ARBA" id="ARBA00022692"/>
    </source>
</evidence>
<protein>
    <submittedName>
        <fullName evidence="7">ABC transporter permease</fullName>
    </submittedName>
</protein>
<feature type="transmembrane region" description="Helical" evidence="5">
    <location>
        <begin position="121"/>
        <end position="143"/>
    </location>
</feature>
<feature type="transmembrane region" description="Helical" evidence="5">
    <location>
        <begin position="92"/>
        <end position="115"/>
    </location>
</feature>
<proteinExistence type="predicted"/>
<evidence type="ECO:0000256" key="1">
    <source>
        <dbReference type="ARBA" id="ARBA00004141"/>
    </source>
</evidence>
<feature type="transmembrane region" description="Helical" evidence="5">
    <location>
        <begin position="51"/>
        <end position="71"/>
    </location>
</feature>
<keyword evidence="3 5" id="KW-1133">Transmembrane helix</keyword>
<name>A0A2N0ZH48_9BACI</name>
<comment type="caution">
    <text evidence="7">The sequence shown here is derived from an EMBL/GenBank/DDBJ whole genome shotgun (WGS) entry which is preliminary data.</text>
</comment>
<dbReference type="GO" id="GO:0140359">
    <property type="term" value="F:ABC-type transporter activity"/>
    <property type="evidence" value="ECO:0007669"/>
    <property type="project" value="InterPro"/>
</dbReference>
<feature type="transmembrane region" description="Helical" evidence="5">
    <location>
        <begin position="155"/>
        <end position="174"/>
    </location>
</feature>
<feature type="domain" description="ABC-2 type transporter transmembrane" evidence="6">
    <location>
        <begin position="49"/>
        <end position="226"/>
    </location>
</feature>
<dbReference type="RefSeq" id="WP_066193193.1">
    <property type="nucleotide sequence ID" value="NZ_JAFDQP010000024.1"/>
</dbReference>
<accession>A0A2N0ZH48</accession>
<dbReference type="Pfam" id="PF12698">
    <property type="entry name" value="ABC2_membrane_3"/>
    <property type="match status" value="1"/>
</dbReference>
<gene>
    <name evidence="7" type="ORF">CWS20_11750</name>
</gene>
<dbReference type="GO" id="GO:0016020">
    <property type="term" value="C:membrane"/>
    <property type="evidence" value="ECO:0007669"/>
    <property type="project" value="UniProtKB-SubCell"/>
</dbReference>
<dbReference type="PANTHER" id="PTHR43471:SF1">
    <property type="entry name" value="ABC TRANSPORTER PERMEASE PROTEIN NOSY-RELATED"/>
    <property type="match status" value="1"/>
</dbReference>